<evidence type="ECO:0000313" key="1">
    <source>
        <dbReference type="EMBL" id="KAK6307013.1"/>
    </source>
</evidence>
<sequence>MAGLEKVPSSGCLSFREALLLKLELKKIREQQDMLFCFMNFLTQEGAVHVLQFCLTMVAEGLMPGW</sequence>
<organism evidence="1 2">
    <name type="scientific">Coregonus suidteri</name>
    <dbReference type="NCBI Taxonomy" id="861788"/>
    <lineage>
        <taxon>Eukaryota</taxon>
        <taxon>Metazoa</taxon>
        <taxon>Chordata</taxon>
        <taxon>Craniata</taxon>
        <taxon>Vertebrata</taxon>
        <taxon>Euteleostomi</taxon>
        <taxon>Actinopterygii</taxon>
        <taxon>Neopterygii</taxon>
        <taxon>Teleostei</taxon>
        <taxon>Protacanthopterygii</taxon>
        <taxon>Salmoniformes</taxon>
        <taxon>Salmonidae</taxon>
        <taxon>Coregoninae</taxon>
        <taxon>Coregonus</taxon>
    </lineage>
</organism>
<evidence type="ECO:0000313" key="2">
    <source>
        <dbReference type="Proteomes" id="UP001356427"/>
    </source>
</evidence>
<dbReference type="AlphaFoldDB" id="A0AAN8LC00"/>
<accession>A0AAN8LC00</accession>
<keyword evidence="2" id="KW-1185">Reference proteome</keyword>
<dbReference type="EMBL" id="JAGTTL010000020">
    <property type="protein sequence ID" value="KAK6307013.1"/>
    <property type="molecule type" value="Genomic_DNA"/>
</dbReference>
<dbReference type="SUPFAM" id="SSF48097">
    <property type="entry name" value="Regulator of G-protein signaling, RGS"/>
    <property type="match status" value="1"/>
</dbReference>
<reference evidence="1 2" key="1">
    <citation type="submission" date="2021-04" db="EMBL/GenBank/DDBJ databases">
        <authorList>
            <person name="De Guttry C."/>
            <person name="Zahm M."/>
            <person name="Klopp C."/>
            <person name="Cabau C."/>
            <person name="Louis A."/>
            <person name="Berthelot C."/>
            <person name="Parey E."/>
            <person name="Roest Crollius H."/>
            <person name="Montfort J."/>
            <person name="Robinson-Rechavi M."/>
            <person name="Bucao C."/>
            <person name="Bouchez O."/>
            <person name="Gislard M."/>
            <person name="Lluch J."/>
            <person name="Milhes M."/>
            <person name="Lampietro C."/>
            <person name="Lopez Roques C."/>
            <person name="Donnadieu C."/>
            <person name="Braasch I."/>
            <person name="Desvignes T."/>
            <person name="Postlethwait J."/>
            <person name="Bobe J."/>
            <person name="Wedekind C."/>
            <person name="Guiguen Y."/>
        </authorList>
    </citation>
    <scope>NUCLEOTIDE SEQUENCE [LARGE SCALE GENOMIC DNA]</scope>
    <source>
        <strain evidence="1">Cs_M1</strain>
        <tissue evidence="1">Blood</tissue>
    </source>
</reference>
<protein>
    <submittedName>
        <fullName evidence="1">Uncharacterized protein</fullName>
    </submittedName>
</protein>
<comment type="caution">
    <text evidence="1">The sequence shown here is derived from an EMBL/GenBank/DDBJ whole genome shotgun (WGS) entry which is preliminary data.</text>
</comment>
<proteinExistence type="predicted"/>
<gene>
    <name evidence="1" type="ORF">J4Q44_G00221610</name>
</gene>
<name>A0AAN8LC00_9TELE</name>
<dbReference type="InterPro" id="IPR036305">
    <property type="entry name" value="RGS_sf"/>
</dbReference>
<dbReference type="Proteomes" id="UP001356427">
    <property type="component" value="Unassembled WGS sequence"/>
</dbReference>